<gene>
    <name evidence="1" type="ORF">PQR01_40850</name>
</gene>
<accession>A0ACC7NR17</accession>
<protein>
    <submittedName>
        <fullName evidence="1">Uncharacterized protein</fullName>
    </submittedName>
</protein>
<name>A0ACC7NR17_9BURK</name>
<proteinExistence type="predicted"/>
<comment type="caution">
    <text evidence="1">The sequence shown here is derived from an EMBL/GenBank/DDBJ whole genome shotgun (WGS) entry which is preliminary data.</text>
</comment>
<dbReference type="Proteomes" id="UP001629235">
    <property type="component" value="Unassembled WGS sequence"/>
</dbReference>
<organism evidence="1 2">
    <name type="scientific">Paraburkholderia rhynchosiae</name>
    <dbReference type="NCBI Taxonomy" id="487049"/>
    <lineage>
        <taxon>Bacteria</taxon>
        <taxon>Pseudomonadati</taxon>
        <taxon>Pseudomonadota</taxon>
        <taxon>Betaproteobacteria</taxon>
        <taxon>Burkholderiales</taxon>
        <taxon>Burkholderiaceae</taxon>
        <taxon>Paraburkholderia</taxon>
    </lineage>
</organism>
<dbReference type="EMBL" id="JAQQDW010000290">
    <property type="protein sequence ID" value="MFM0109534.1"/>
    <property type="molecule type" value="Genomic_DNA"/>
</dbReference>
<sequence>PRAIPWIAILGIFPITPIGFNKHWRAKSRKGQTHRRHWRCTSPIEPTGGLMVTAIRPLFAKNISSIDSNEEDAIFVLDPELGGLGRIDVRTGLFQCLLNFKHFNEFERAAALCMRPDGTIHYCRSNLLHTVSIENGSVHAATGPITIDAAQSIVGLCWKDGRYYVADTTGSLLLSRTTS</sequence>
<reference evidence="1 2" key="1">
    <citation type="journal article" date="2024" name="Chem. Sci.">
        <title>Discovery of megapolipeptins by genome mining of a Burkholderiales bacteria collection.</title>
        <authorList>
            <person name="Paulo B.S."/>
            <person name="Recchia M.J.J."/>
            <person name="Lee S."/>
            <person name="Fergusson C.H."/>
            <person name="Romanowski S.B."/>
            <person name="Hernandez A."/>
            <person name="Krull N."/>
            <person name="Liu D.Y."/>
            <person name="Cavanagh H."/>
            <person name="Bos A."/>
            <person name="Gray C.A."/>
            <person name="Murphy B.T."/>
            <person name="Linington R.G."/>
            <person name="Eustaquio A.S."/>
        </authorList>
    </citation>
    <scope>NUCLEOTIDE SEQUENCE [LARGE SCALE GENOMIC DNA]</scope>
    <source>
        <strain evidence="1 2">RL18-126-BIB-B</strain>
    </source>
</reference>
<keyword evidence="2" id="KW-1185">Reference proteome</keyword>
<evidence type="ECO:0000313" key="2">
    <source>
        <dbReference type="Proteomes" id="UP001629235"/>
    </source>
</evidence>
<evidence type="ECO:0000313" key="1">
    <source>
        <dbReference type="EMBL" id="MFM0109534.1"/>
    </source>
</evidence>
<feature type="non-terminal residue" evidence="1">
    <location>
        <position position="1"/>
    </location>
</feature>